<protein>
    <submittedName>
        <fullName evidence="2">MOSC domain-containing protein</fullName>
    </submittedName>
</protein>
<gene>
    <name evidence="2" type="ORF">CE154_011845</name>
</gene>
<evidence type="ECO:0000259" key="1">
    <source>
        <dbReference type="PROSITE" id="PS51340"/>
    </source>
</evidence>
<comment type="caution">
    <text evidence="2">The sequence shown here is derived from an EMBL/GenBank/DDBJ whole genome shotgun (WGS) entry which is preliminary data.</text>
</comment>
<dbReference type="Proteomes" id="UP000216225">
    <property type="component" value="Unassembled WGS sequence"/>
</dbReference>
<dbReference type="GO" id="GO:0030170">
    <property type="term" value="F:pyridoxal phosphate binding"/>
    <property type="evidence" value="ECO:0007669"/>
    <property type="project" value="InterPro"/>
</dbReference>
<dbReference type="SUPFAM" id="SSF141673">
    <property type="entry name" value="MOSC N-terminal domain-like"/>
    <property type="match status" value="1"/>
</dbReference>
<dbReference type="PANTHER" id="PTHR14237">
    <property type="entry name" value="MOLYBDOPTERIN COFACTOR SULFURASE MOSC"/>
    <property type="match status" value="1"/>
</dbReference>
<proteinExistence type="predicted"/>
<sequence>MNALPASDLQGVVSRLFIHPVKSCAAIEVREAVLTGTGLAWDRAWMVVDARGEFLSQRSLPRMALVRPQLPGDGLVLHAPGMPALRVPLEPGGTPFALLRARVWSDVVDAWDMGDAAARWFSGFLGQPCRLVRFDPGYRRLCSLRWTGGIEAHTQFADGYPLLVTSAAAIDDLNGRLRAAGCGPVGMERFRPNLVIGGVEAHDEDHVDALTIDADGAAVELRMVKPCARCPIPDIDPATAESAPHVGDALRAYRQDARLDGAITFGMNAIATQGVGRTLRVGQAVAADLRFG</sequence>
<dbReference type="Pfam" id="PF03473">
    <property type="entry name" value="MOSC"/>
    <property type="match status" value="1"/>
</dbReference>
<dbReference type="PANTHER" id="PTHR14237:SF19">
    <property type="entry name" value="MITOCHONDRIAL AMIDOXIME REDUCING COMPONENT 1"/>
    <property type="match status" value="1"/>
</dbReference>
<reference evidence="2 3" key="1">
    <citation type="submission" date="2018-09" db="EMBL/GenBank/DDBJ databases">
        <title>Genome comparison of Alicycliphilus sp. BQ1, a polyurethanolytic bacterium, with its closest phylogenetic relatives Alicycliphilus denitrificans BC and K601, unable to attack polyurethane.</title>
        <authorList>
            <person name="Loza-Tavera H."/>
            <person name="Lozano L."/>
            <person name="Cevallos M."/>
            <person name="Maya-Lucas O."/>
            <person name="Garcia-Mena J."/>
            <person name="Hernandez J."/>
        </authorList>
    </citation>
    <scope>NUCLEOTIDE SEQUENCE [LARGE SCALE GENOMIC DNA]</scope>
    <source>
        <strain evidence="2 3">BQ1</strain>
    </source>
</reference>
<dbReference type="InterPro" id="IPR005303">
    <property type="entry name" value="MOCOS_middle"/>
</dbReference>
<feature type="domain" description="MOSC" evidence="1">
    <location>
        <begin position="129"/>
        <end position="288"/>
    </location>
</feature>
<dbReference type="InterPro" id="IPR011037">
    <property type="entry name" value="Pyrv_Knase-like_insert_dom_sf"/>
</dbReference>
<dbReference type="GO" id="GO:0030151">
    <property type="term" value="F:molybdenum ion binding"/>
    <property type="evidence" value="ECO:0007669"/>
    <property type="project" value="InterPro"/>
</dbReference>
<dbReference type="SUPFAM" id="SSF50800">
    <property type="entry name" value="PK beta-barrel domain-like"/>
    <property type="match status" value="1"/>
</dbReference>
<organism evidence="2 3">
    <name type="scientific">Alicycliphilus denitrificans</name>
    <dbReference type="NCBI Taxonomy" id="179636"/>
    <lineage>
        <taxon>Bacteria</taxon>
        <taxon>Pseudomonadati</taxon>
        <taxon>Pseudomonadota</taxon>
        <taxon>Betaproteobacteria</taxon>
        <taxon>Burkholderiales</taxon>
        <taxon>Comamonadaceae</taxon>
        <taxon>Alicycliphilus</taxon>
    </lineage>
</organism>
<dbReference type="GO" id="GO:0003824">
    <property type="term" value="F:catalytic activity"/>
    <property type="evidence" value="ECO:0007669"/>
    <property type="project" value="InterPro"/>
</dbReference>
<dbReference type="PROSITE" id="PS51340">
    <property type="entry name" value="MOSC"/>
    <property type="match status" value="1"/>
</dbReference>
<evidence type="ECO:0000313" key="3">
    <source>
        <dbReference type="Proteomes" id="UP000216225"/>
    </source>
</evidence>
<dbReference type="InterPro" id="IPR005302">
    <property type="entry name" value="MoCF_Sase_C"/>
</dbReference>
<accession>A0A3R7LFE8</accession>
<dbReference type="AlphaFoldDB" id="A0A3R7LFE8"/>
<name>A0A3R7LFE8_9BURK</name>
<evidence type="ECO:0000313" key="2">
    <source>
        <dbReference type="EMBL" id="RKJ96704.1"/>
    </source>
</evidence>
<dbReference type="EMBL" id="NKDB02000002">
    <property type="protein sequence ID" value="RKJ96704.1"/>
    <property type="molecule type" value="Genomic_DNA"/>
</dbReference>
<dbReference type="RefSeq" id="WP_094438258.1">
    <property type="nucleotide sequence ID" value="NZ_NKDB02000002.1"/>
</dbReference>
<dbReference type="Pfam" id="PF03476">
    <property type="entry name" value="MOSC_N"/>
    <property type="match status" value="1"/>
</dbReference>